<gene>
    <name evidence="7" type="primary">rpsD</name>
    <name evidence="12" type="ORF">C7Y72_18250</name>
</gene>
<feature type="domain" description="Small ribosomal subunit protein uS4 N-terminal" evidence="11">
    <location>
        <begin position="3"/>
        <end position="100"/>
    </location>
</feature>
<protein>
    <recommendedName>
        <fullName evidence="6 7">Small ribosomal subunit protein uS4</fullName>
    </recommendedName>
</protein>
<evidence type="ECO:0000313" key="13">
    <source>
        <dbReference type="Proteomes" id="UP000240739"/>
    </source>
</evidence>
<dbReference type="GO" id="GO:0003735">
    <property type="term" value="F:structural constituent of ribosome"/>
    <property type="evidence" value="ECO:0007669"/>
    <property type="project" value="InterPro"/>
</dbReference>
<comment type="function">
    <text evidence="7">With S5 and S12 plays an important role in translational accuracy.</text>
</comment>
<evidence type="ECO:0000256" key="1">
    <source>
        <dbReference type="ARBA" id="ARBA00007465"/>
    </source>
</evidence>
<comment type="function">
    <text evidence="7">One of the primary rRNA binding proteins, it binds directly to 16S rRNA where it nucleates assembly of the body of the 30S subunit.</text>
</comment>
<dbReference type="PANTHER" id="PTHR11831">
    <property type="entry name" value="30S 40S RIBOSOMAL PROTEIN"/>
    <property type="match status" value="1"/>
</dbReference>
<dbReference type="AlphaFoldDB" id="A0A2T4UDK8"/>
<dbReference type="InterPro" id="IPR036986">
    <property type="entry name" value="S4_RNA-bd_sf"/>
</dbReference>
<dbReference type="InterPro" id="IPR005709">
    <property type="entry name" value="Ribosomal_uS4_bac-type"/>
</dbReference>
<dbReference type="GO" id="GO:0015935">
    <property type="term" value="C:small ribosomal subunit"/>
    <property type="evidence" value="ECO:0007669"/>
    <property type="project" value="InterPro"/>
</dbReference>
<dbReference type="Pfam" id="PF00163">
    <property type="entry name" value="Ribosomal_S4"/>
    <property type="match status" value="1"/>
</dbReference>
<dbReference type="InterPro" id="IPR018079">
    <property type="entry name" value="Ribosomal_uS4_CS"/>
</dbReference>
<dbReference type="RefSeq" id="WP_107570627.1">
    <property type="nucleotide sequence ID" value="NZ_PYYB01000003.1"/>
</dbReference>
<evidence type="ECO:0000256" key="7">
    <source>
        <dbReference type="HAMAP-Rule" id="MF_01306"/>
    </source>
</evidence>
<dbReference type="NCBIfam" id="TIGR01017">
    <property type="entry name" value="rpsD_bact"/>
    <property type="match status" value="1"/>
</dbReference>
<dbReference type="Gene3D" id="1.10.1050.10">
    <property type="entry name" value="Ribosomal Protein S4 Delta 41, Chain A, domain 1"/>
    <property type="match status" value="1"/>
</dbReference>
<name>A0A2T4UDK8_9ACTN</name>
<evidence type="ECO:0000256" key="8">
    <source>
        <dbReference type="RuleBase" id="RU003699"/>
    </source>
</evidence>
<dbReference type="PROSITE" id="PS50889">
    <property type="entry name" value="S4"/>
    <property type="match status" value="1"/>
</dbReference>
<dbReference type="InterPro" id="IPR022801">
    <property type="entry name" value="Ribosomal_uS4"/>
</dbReference>
<evidence type="ECO:0000313" key="12">
    <source>
        <dbReference type="EMBL" id="PTL55584.1"/>
    </source>
</evidence>
<keyword evidence="2 7" id="KW-0699">rRNA-binding</keyword>
<proteinExistence type="inferred from homology"/>
<evidence type="ECO:0000256" key="6">
    <source>
        <dbReference type="ARBA" id="ARBA00035254"/>
    </source>
</evidence>
<keyword evidence="3 7" id="KW-0694">RNA-binding</keyword>
<comment type="caution">
    <text evidence="12">The sequence shown here is derived from an EMBL/GenBank/DDBJ whole genome shotgun (WGS) entry which is preliminary data.</text>
</comment>
<evidence type="ECO:0000256" key="5">
    <source>
        <dbReference type="ARBA" id="ARBA00023274"/>
    </source>
</evidence>
<evidence type="ECO:0000259" key="10">
    <source>
        <dbReference type="SMART" id="SM00363"/>
    </source>
</evidence>
<keyword evidence="5 7" id="KW-0687">Ribonucleoprotein</keyword>
<dbReference type="SMART" id="SM00363">
    <property type="entry name" value="S4"/>
    <property type="match status" value="1"/>
</dbReference>
<dbReference type="InterPro" id="IPR001912">
    <property type="entry name" value="Ribosomal_uS4_N"/>
</dbReference>
<dbReference type="SMART" id="SM01390">
    <property type="entry name" value="Ribosomal_S4"/>
    <property type="match status" value="1"/>
</dbReference>
<dbReference type="PANTHER" id="PTHR11831:SF4">
    <property type="entry name" value="SMALL RIBOSOMAL SUBUNIT PROTEIN US4M"/>
    <property type="match status" value="1"/>
</dbReference>
<keyword evidence="13" id="KW-1185">Reference proteome</keyword>
<evidence type="ECO:0000256" key="4">
    <source>
        <dbReference type="ARBA" id="ARBA00022980"/>
    </source>
</evidence>
<evidence type="ECO:0000256" key="3">
    <source>
        <dbReference type="ARBA" id="ARBA00022884"/>
    </source>
</evidence>
<dbReference type="GO" id="GO:0006412">
    <property type="term" value="P:translation"/>
    <property type="evidence" value="ECO:0007669"/>
    <property type="project" value="UniProtKB-UniRule"/>
</dbReference>
<dbReference type="InterPro" id="IPR002942">
    <property type="entry name" value="S4_RNA-bd"/>
</dbReference>
<comment type="subunit">
    <text evidence="7">Part of the 30S ribosomal subunit. Contacts protein S5. The interaction surface between S4 and S5 is involved in control of translational fidelity.</text>
</comment>
<keyword evidence="4 7" id="KW-0689">Ribosomal protein</keyword>
<dbReference type="HAMAP" id="MF_01306_B">
    <property type="entry name" value="Ribosomal_uS4_B"/>
    <property type="match status" value="1"/>
</dbReference>
<dbReference type="GO" id="GO:0042274">
    <property type="term" value="P:ribosomal small subunit biogenesis"/>
    <property type="evidence" value="ECO:0007669"/>
    <property type="project" value="TreeGrafter"/>
</dbReference>
<comment type="similarity">
    <text evidence="1 7 8">Belongs to the universal ribosomal protein uS4 family.</text>
</comment>
<feature type="domain" description="RNA-binding S4" evidence="10">
    <location>
        <begin position="101"/>
        <end position="164"/>
    </location>
</feature>
<dbReference type="Proteomes" id="UP000240739">
    <property type="component" value="Unassembled WGS sequence"/>
</dbReference>
<dbReference type="GO" id="GO:0019843">
    <property type="term" value="F:rRNA binding"/>
    <property type="evidence" value="ECO:0007669"/>
    <property type="project" value="UniProtKB-UniRule"/>
</dbReference>
<evidence type="ECO:0000256" key="2">
    <source>
        <dbReference type="ARBA" id="ARBA00022730"/>
    </source>
</evidence>
<dbReference type="SUPFAM" id="SSF55174">
    <property type="entry name" value="Alpha-L RNA-binding motif"/>
    <property type="match status" value="1"/>
</dbReference>
<sequence length="210" mass="23573">MGRYTGPVEKLERREGVDLGLKGTRRLLGKTSLERRGAVPPGQHGAARRGRPSVYSVQLRETQKLKLLYGVRERQFRRYVEQAARRRDVTTGEALLQTLERRLDNVVYRLGLANTRAQARQFVGHGHIWLDGRRCDIASALVAEGSVITLAPGAPVEPVARQAAEEVGTVPPWLQADLDALTGRVLRLPVRDEIHVPVVEQHVVERYARR</sequence>
<dbReference type="CDD" id="cd00165">
    <property type="entry name" value="S4"/>
    <property type="match status" value="1"/>
</dbReference>
<dbReference type="EMBL" id="PYYB01000003">
    <property type="protein sequence ID" value="PTL55584.1"/>
    <property type="molecule type" value="Genomic_DNA"/>
</dbReference>
<dbReference type="OrthoDB" id="9803672at2"/>
<accession>A0A2T4UDK8</accession>
<evidence type="ECO:0000259" key="11">
    <source>
        <dbReference type="SMART" id="SM01390"/>
    </source>
</evidence>
<dbReference type="Pfam" id="PF01479">
    <property type="entry name" value="S4"/>
    <property type="match status" value="1"/>
</dbReference>
<dbReference type="Gene3D" id="3.10.290.10">
    <property type="entry name" value="RNA-binding S4 domain"/>
    <property type="match status" value="1"/>
</dbReference>
<feature type="region of interest" description="Disordered" evidence="9">
    <location>
        <begin position="30"/>
        <end position="52"/>
    </location>
</feature>
<evidence type="ECO:0000256" key="9">
    <source>
        <dbReference type="SAM" id="MobiDB-lite"/>
    </source>
</evidence>
<dbReference type="NCBIfam" id="NF003717">
    <property type="entry name" value="PRK05327.1"/>
    <property type="match status" value="1"/>
</dbReference>
<dbReference type="FunFam" id="3.10.290.10:FF:000001">
    <property type="entry name" value="30S ribosomal protein S4"/>
    <property type="match status" value="1"/>
</dbReference>
<dbReference type="PROSITE" id="PS00632">
    <property type="entry name" value="RIBOSOMAL_S4"/>
    <property type="match status" value="1"/>
</dbReference>
<organism evidence="12 13">
    <name type="scientific">Paraconexibacter algicola</name>
    <dbReference type="NCBI Taxonomy" id="2133960"/>
    <lineage>
        <taxon>Bacteria</taxon>
        <taxon>Bacillati</taxon>
        <taxon>Actinomycetota</taxon>
        <taxon>Thermoleophilia</taxon>
        <taxon>Solirubrobacterales</taxon>
        <taxon>Paraconexibacteraceae</taxon>
        <taxon>Paraconexibacter</taxon>
    </lineage>
</organism>
<reference evidence="12 13" key="1">
    <citation type="submission" date="2018-03" db="EMBL/GenBank/DDBJ databases">
        <title>Aquarubrobacter algicola gen. nov., sp. nov., a novel actinobacterium isolated from shallow eutrophic lake during the end of cyanobacterial harmful algal blooms.</title>
        <authorList>
            <person name="Chun S.J."/>
        </authorList>
    </citation>
    <scope>NUCLEOTIDE SEQUENCE [LARGE SCALE GENOMIC DNA]</scope>
    <source>
        <strain evidence="12 13">Seoho-28</strain>
    </source>
</reference>